<dbReference type="InterPro" id="IPR029050">
    <property type="entry name" value="Immunoprotect_excell_Ig-like"/>
</dbReference>
<sequence length="356" mass="40968">MKKTGKWFMSAVVAAMIVTGCGEEATIEKVDGETQTSETEKEVNWLEEKNTLTEEEQMIKSFVQHFYTTDAQAREQAIDDYIHPDVQPLFHLMNGFTEESEFTTIDLNQFAIIESMEHEEDGETGILTLTRLQDEDGKFEEMLFFIYEDKLGWIFSPTVEDEEMRDTYYELRTLLSADTPPEDLLVKYGAEESQEAEAASSKDKNEVGTRNNPLTIGERVTLSYNDLFQGNVKLDIEMLELISGDEAWDLVRKGNQFNDEPGDNQEYVLAKFHVKVHEVENEPFDLNHALFDAVSSGGNTYDDFISVSGLEPDLWNEMYEGAEREGYTYFLIDKDDEDPLAAFQRRSDVEVWFELR</sequence>
<comment type="caution">
    <text evidence="3">The sequence shown here is derived from an EMBL/GenBank/DDBJ whole genome shotgun (WGS) entry which is preliminary data.</text>
</comment>
<evidence type="ECO:0008006" key="5">
    <source>
        <dbReference type="Google" id="ProtNLM"/>
    </source>
</evidence>
<dbReference type="Gene3D" id="2.60.40.1240">
    <property type="match status" value="1"/>
</dbReference>
<accession>A0ABV6NJH3</accession>
<dbReference type="EMBL" id="JBHLTR010000049">
    <property type="protein sequence ID" value="MFC0560922.1"/>
    <property type="molecule type" value="Genomic_DNA"/>
</dbReference>
<proteinExistence type="predicted"/>
<evidence type="ECO:0000256" key="2">
    <source>
        <dbReference type="SAM" id="MobiDB-lite"/>
    </source>
</evidence>
<gene>
    <name evidence="3" type="ORF">ACFFH4_18385</name>
</gene>
<feature type="region of interest" description="Disordered" evidence="2">
    <location>
        <begin position="191"/>
        <end position="212"/>
    </location>
</feature>
<evidence type="ECO:0000256" key="1">
    <source>
        <dbReference type="ARBA" id="ARBA00022729"/>
    </source>
</evidence>
<keyword evidence="4" id="KW-1185">Reference proteome</keyword>
<protein>
    <recommendedName>
        <fullName evidence="5">Lipoprotein</fullName>
    </recommendedName>
</protein>
<dbReference type="PROSITE" id="PS51257">
    <property type="entry name" value="PROKAR_LIPOPROTEIN"/>
    <property type="match status" value="1"/>
</dbReference>
<dbReference type="Proteomes" id="UP001589833">
    <property type="component" value="Unassembled WGS sequence"/>
</dbReference>
<evidence type="ECO:0000313" key="4">
    <source>
        <dbReference type="Proteomes" id="UP001589833"/>
    </source>
</evidence>
<dbReference type="RefSeq" id="WP_273848018.1">
    <property type="nucleotide sequence ID" value="NZ_JAQQWT010000045.1"/>
</dbReference>
<organism evidence="3 4">
    <name type="scientific">Halalkalibacter alkalisediminis</name>
    <dbReference type="NCBI Taxonomy" id="935616"/>
    <lineage>
        <taxon>Bacteria</taxon>
        <taxon>Bacillati</taxon>
        <taxon>Bacillota</taxon>
        <taxon>Bacilli</taxon>
        <taxon>Bacillales</taxon>
        <taxon>Bacillaceae</taxon>
        <taxon>Halalkalibacter</taxon>
    </lineage>
</organism>
<keyword evidence="1" id="KW-0732">Signal</keyword>
<name>A0ABV6NJH3_9BACI</name>
<reference evidence="3 4" key="1">
    <citation type="submission" date="2024-09" db="EMBL/GenBank/DDBJ databases">
        <authorList>
            <person name="Sun Q."/>
            <person name="Mori K."/>
        </authorList>
    </citation>
    <scope>NUCLEOTIDE SEQUENCE [LARGE SCALE GENOMIC DNA]</scope>
    <source>
        <strain evidence="3 4">NCAIM B.02301</strain>
    </source>
</reference>
<evidence type="ECO:0000313" key="3">
    <source>
        <dbReference type="EMBL" id="MFC0560922.1"/>
    </source>
</evidence>